<dbReference type="AlphaFoldDB" id="A0AAX1NDK0"/>
<evidence type="ECO:0000313" key="3">
    <source>
        <dbReference type="Proteomes" id="UP000678679"/>
    </source>
</evidence>
<dbReference type="InterPro" id="IPR001466">
    <property type="entry name" value="Beta-lactam-related"/>
</dbReference>
<organism evidence="2 3">
    <name type="scientific">Flammeovirga yaeyamensis</name>
    <dbReference type="NCBI Taxonomy" id="367791"/>
    <lineage>
        <taxon>Bacteria</taxon>
        <taxon>Pseudomonadati</taxon>
        <taxon>Bacteroidota</taxon>
        <taxon>Cytophagia</taxon>
        <taxon>Cytophagales</taxon>
        <taxon>Flammeovirgaceae</taxon>
        <taxon>Flammeovirga</taxon>
    </lineage>
</organism>
<proteinExistence type="predicted"/>
<dbReference type="KEGG" id="fya:KMW28_24540"/>
<name>A0AAX1NDK0_9BACT</name>
<evidence type="ECO:0000259" key="1">
    <source>
        <dbReference type="Pfam" id="PF00144"/>
    </source>
</evidence>
<dbReference type="InterPro" id="IPR012338">
    <property type="entry name" value="Beta-lactam/transpept-like"/>
</dbReference>
<dbReference type="SUPFAM" id="SSF56601">
    <property type="entry name" value="beta-lactamase/transpeptidase-like"/>
    <property type="match status" value="1"/>
</dbReference>
<reference evidence="2 3" key="1">
    <citation type="submission" date="2021-05" db="EMBL/GenBank/DDBJ databases">
        <title>Comparative genomic studies on the polysaccharide-degrading batcterial strains of the Flammeovirga genus.</title>
        <authorList>
            <person name="Zewei F."/>
            <person name="Zheng Z."/>
            <person name="Yu L."/>
            <person name="Ruyue G."/>
            <person name="Yanhong M."/>
            <person name="Yuanyuan C."/>
            <person name="Jingyan G."/>
            <person name="Wenjun H."/>
        </authorList>
    </citation>
    <scope>NUCLEOTIDE SEQUENCE [LARGE SCALE GENOMIC DNA]</scope>
    <source>
        <strain evidence="2 3">NBRC:100898</strain>
    </source>
</reference>
<dbReference type="Proteomes" id="UP000678679">
    <property type="component" value="Chromosome 2"/>
</dbReference>
<dbReference type="Gene3D" id="3.40.710.10">
    <property type="entry name" value="DD-peptidase/beta-lactamase superfamily"/>
    <property type="match status" value="1"/>
</dbReference>
<dbReference type="Pfam" id="PF00144">
    <property type="entry name" value="Beta-lactamase"/>
    <property type="match status" value="1"/>
</dbReference>
<protein>
    <submittedName>
        <fullName evidence="2">Beta-lactamase family protein</fullName>
    </submittedName>
</protein>
<sequence length="326" mass="37025">MKMRTTETLELRKLIQTKYSNIIGIEVVKDNKVVFEDYFNGYSNHDLVHVASVTKSIVSLLLGIAIDKGFIKSIDQKILEFFPDYMIKRRETTIQEITIRDLITMTAPYKFKYEPYTKVYSSDDWTKSVLDFLGGKGKIGQFKYTTIGLHVLSGILVSAVGKSIVEFANENLFQPLNIKSTHHAPIKNKEEYFAFLKNKGVSGWVVDPKGMNTAGWGLALTLNDVSKIGQLYLNLGKWKGTQIVSSQWIAESTKVHSLFNELPYGYLWWIIKDETINAYAAIGDGGNIIFISPEKELVISITSTFFPRAKDRIELIKEFIIPMLNL</sequence>
<evidence type="ECO:0000313" key="2">
    <source>
        <dbReference type="EMBL" id="QWG05569.1"/>
    </source>
</evidence>
<dbReference type="InterPro" id="IPR050789">
    <property type="entry name" value="Diverse_Enzym_Activities"/>
</dbReference>
<dbReference type="PANTHER" id="PTHR43283:SF7">
    <property type="entry name" value="BETA-LACTAMASE-RELATED DOMAIN-CONTAINING PROTEIN"/>
    <property type="match status" value="1"/>
</dbReference>
<gene>
    <name evidence="2" type="ORF">KMW28_24540</name>
</gene>
<dbReference type="PANTHER" id="PTHR43283">
    <property type="entry name" value="BETA-LACTAMASE-RELATED"/>
    <property type="match status" value="1"/>
</dbReference>
<feature type="domain" description="Beta-lactamase-related" evidence="1">
    <location>
        <begin position="27"/>
        <end position="314"/>
    </location>
</feature>
<keyword evidence="3" id="KW-1185">Reference proteome</keyword>
<dbReference type="EMBL" id="CP076133">
    <property type="protein sequence ID" value="QWG05569.1"/>
    <property type="molecule type" value="Genomic_DNA"/>
</dbReference>
<accession>A0AAX1NDK0</accession>